<keyword evidence="4" id="KW-0808">Transferase</keyword>
<evidence type="ECO:0000313" key="8">
    <source>
        <dbReference type="EMBL" id="GAA4412210.1"/>
    </source>
</evidence>
<evidence type="ECO:0000259" key="7">
    <source>
        <dbReference type="Pfam" id="PF00155"/>
    </source>
</evidence>
<dbReference type="InterPro" id="IPR001917">
    <property type="entry name" value="Aminotrans_II_pyridoxalP_BS"/>
</dbReference>
<comment type="caution">
    <text evidence="8">The sequence shown here is derived from an EMBL/GenBank/DDBJ whole genome shotgun (WGS) entry which is preliminary data.</text>
</comment>
<dbReference type="InterPro" id="IPR050087">
    <property type="entry name" value="AON_synthase_class-II"/>
</dbReference>
<dbReference type="InterPro" id="IPR015424">
    <property type="entry name" value="PyrdxlP-dep_Trfase"/>
</dbReference>
<accession>A0ABP8KP39</accession>
<dbReference type="EMBL" id="BAABHB010000009">
    <property type="protein sequence ID" value="GAA4412210.1"/>
    <property type="molecule type" value="Genomic_DNA"/>
</dbReference>
<reference evidence="9" key="1">
    <citation type="journal article" date="2019" name="Int. J. Syst. Evol. Microbiol.">
        <title>The Global Catalogue of Microorganisms (GCM) 10K type strain sequencing project: providing services to taxonomists for standard genome sequencing and annotation.</title>
        <authorList>
            <consortium name="The Broad Institute Genomics Platform"/>
            <consortium name="The Broad Institute Genome Sequencing Center for Infectious Disease"/>
            <person name="Wu L."/>
            <person name="Ma J."/>
        </authorList>
    </citation>
    <scope>NUCLEOTIDE SEQUENCE [LARGE SCALE GENOMIC DNA]</scope>
    <source>
        <strain evidence="9">JCM 17925</strain>
    </source>
</reference>
<evidence type="ECO:0000256" key="5">
    <source>
        <dbReference type="ARBA" id="ARBA00022898"/>
    </source>
</evidence>
<keyword evidence="8" id="KW-0032">Aminotransferase</keyword>
<evidence type="ECO:0000256" key="3">
    <source>
        <dbReference type="ARBA" id="ARBA00010008"/>
    </source>
</evidence>
<organism evidence="8 9">
    <name type="scientific">Nibrella viscosa</name>
    <dbReference type="NCBI Taxonomy" id="1084524"/>
    <lineage>
        <taxon>Bacteria</taxon>
        <taxon>Pseudomonadati</taxon>
        <taxon>Bacteroidota</taxon>
        <taxon>Cytophagia</taxon>
        <taxon>Cytophagales</taxon>
        <taxon>Spirosomataceae</taxon>
        <taxon>Nibrella</taxon>
    </lineage>
</organism>
<gene>
    <name evidence="8" type="ORF">GCM10023187_38950</name>
</gene>
<sequence>MDNYPFVFLIRSRGSLKPNIRVPLQPNHLNTLVKRAIERLEHKVHAHRAAGLLRTLKQTDSLLDFCSNDYLGFARSANLKRTIQAADEAFSTAYTGATGSRLLAGNTLLAEEVEVELAAFHQAESARIFNSGYDANLGLLACIARREDTLITDELIHASMIDGARLSYAARYRFRHNDIEDLVRLLAKTQGQAYVAVESVYSMDGDVAPLVELADVCDQYGAALLVDEAHATGIYGPNGEGLVVALGLQDRVLARVHTFGKAMGVHGAAIVGPAILSEYLTNFARSFIYTTALPPHSYLSIRAAYAYLKQHPHAQQQLHNRVAYFRQKASEYLPDAIWTDSRSPIQCLIVPGNEAARQVAEAAQLAGFDVRAILSPTVPAGQERLRICIHTFNTYEEIDRLLSVLQTALIGIPTL</sequence>
<dbReference type="InterPro" id="IPR015421">
    <property type="entry name" value="PyrdxlP-dep_Trfase_major"/>
</dbReference>
<comment type="similarity">
    <text evidence="3">Belongs to the class-II pyridoxal-phosphate-dependent aminotransferase family. BioF subfamily.</text>
</comment>
<dbReference type="Gene3D" id="3.90.1150.10">
    <property type="entry name" value="Aspartate Aminotransferase, domain 1"/>
    <property type="match status" value="1"/>
</dbReference>
<keyword evidence="9" id="KW-1185">Reference proteome</keyword>
<dbReference type="PANTHER" id="PTHR13693">
    <property type="entry name" value="CLASS II AMINOTRANSFERASE/8-AMINO-7-OXONONANOATE SYNTHASE"/>
    <property type="match status" value="1"/>
</dbReference>
<evidence type="ECO:0000256" key="4">
    <source>
        <dbReference type="ARBA" id="ARBA00022679"/>
    </source>
</evidence>
<feature type="domain" description="Aminotransferase class I/classII large" evidence="7">
    <location>
        <begin position="62"/>
        <end position="403"/>
    </location>
</feature>
<dbReference type="InterPro" id="IPR004839">
    <property type="entry name" value="Aminotransferase_I/II_large"/>
</dbReference>
<evidence type="ECO:0000256" key="6">
    <source>
        <dbReference type="RuleBase" id="RU003693"/>
    </source>
</evidence>
<comment type="cofactor">
    <cofactor evidence="1 6">
        <name>pyridoxal 5'-phosphate</name>
        <dbReference type="ChEBI" id="CHEBI:597326"/>
    </cofactor>
</comment>
<dbReference type="InterPro" id="IPR015422">
    <property type="entry name" value="PyrdxlP-dep_Trfase_small"/>
</dbReference>
<dbReference type="SUPFAM" id="SSF53383">
    <property type="entry name" value="PLP-dependent transferases"/>
    <property type="match status" value="1"/>
</dbReference>
<dbReference type="Proteomes" id="UP001500936">
    <property type="component" value="Unassembled WGS sequence"/>
</dbReference>
<name>A0ABP8KP39_9BACT</name>
<keyword evidence="5 6" id="KW-0663">Pyridoxal phosphate</keyword>
<dbReference type="Gene3D" id="3.40.640.10">
    <property type="entry name" value="Type I PLP-dependent aspartate aminotransferase-like (Major domain)"/>
    <property type="match status" value="1"/>
</dbReference>
<evidence type="ECO:0000256" key="2">
    <source>
        <dbReference type="ARBA" id="ARBA00005189"/>
    </source>
</evidence>
<comment type="pathway">
    <text evidence="2">Lipid metabolism.</text>
</comment>
<dbReference type="GO" id="GO:0008483">
    <property type="term" value="F:transaminase activity"/>
    <property type="evidence" value="ECO:0007669"/>
    <property type="project" value="UniProtKB-KW"/>
</dbReference>
<protein>
    <submittedName>
        <fullName evidence="8">Pyridoxal phosphate-dependent aminotransferase family protein</fullName>
    </submittedName>
</protein>
<proteinExistence type="inferred from homology"/>
<dbReference type="PANTHER" id="PTHR13693:SF77">
    <property type="entry name" value="8-AMINO-7-OXONONANOATE SYNTHASE"/>
    <property type="match status" value="1"/>
</dbReference>
<dbReference type="Pfam" id="PF00155">
    <property type="entry name" value="Aminotran_1_2"/>
    <property type="match status" value="1"/>
</dbReference>
<dbReference type="PROSITE" id="PS00599">
    <property type="entry name" value="AA_TRANSFER_CLASS_2"/>
    <property type="match status" value="1"/>
</dbReference>
<evidence type="ECO:0000313" key="9">
    <source>
        <dbReference type="Proteomes" id="UP001500936"/>
    </source>
</evidence>
<evidence type="ECO:0000256" key="1">
    <source>
        <dbReference type="ARBA" id="ARBA00001933"/>
    </source>
</evidence>